<gene>
    <name evidence="8" type="ORF">SAMN06297358_1270</name>
</gene>
<evidence type="ECO:0000313" key="8">
    <source>
        <dbReference type="EMBL" id="SOD13842.1"/>
    </source>
</evidence>
<dbReference type="Pfam" id="PF02492">
    <property type="entry name" value="cobW"/>
    <property type="match status" value="1"/>
</dbReference>
<name>A0A285ZW21_9SPHI</name>
<dbReference type="Pfam" id="PF07683">
    <property type="entry name" value="CobW_C"/>
    <property type="match status" value="1"/>
</dbReference>
<evidence type="ECO:0000256" key="1">
    <source>
        <dbReference type="ARBA" id="ARBA00022741"/>
    </source>
</evidence>
<dbReference type="InterPro" id="IPR011629">
    <property type="entry name" value="CobW-like_C"/>
</dbReference>
<comment type="function">
    <text evidence="5">Zinc chaperone that directly transfers zinc cofactor to target proteins, thereby activating them. Zinc is transferred from the CXCC motif in the GTPase domain to the zinc binding site in target proteins in a process requiring GTP hydrolysis.</text>
</comment>
<dbReference type="PANTHER" id="PTHR43603">
    <property type="entry name" value="COBW DOMAIN-CONTAINING PROTEIN DDB_G0274527"/>
    <property type="match status" value="1"/>
</dbReference>
<keyword evidence="1" id="KW-0547">Nucleotide-binding</keyword>
<organism evidence="8 9">
    <name type="scientific">Pedobacter xixiisoli</name>
    <dbReference type="NCBI Taxonomy" id="1476464"/>
    <lineage>
        <taxon>Bacteria</taxon>
        <taxon>Pseudomonadati</taxon>
        <taxon>Bacteroidota</taxon>
        <taxon>Sphingobacteriia</taxon>
        <taxon>Sphingobacteriales</taxon>
        <taxon>Sphingobacteriaceae</taxon>
        <taxon>Pedobacter</taxon>
    </lineage>
</organism>
<evidence type="ECO:0000259" key="7">
    <source>
        <dbReference type="SMART" id="SM00833"/>
    </source>
</evidence>
<keyword evidence="3" id="KW-0143">Chaperone</keyword>
<proteinExistence type="inferred from homology"/>
<dbReference type="Gene3D" id="3.40.50.300">
    <property type="entry name" value="P-loop containing nucleotide triphosphate hydrolases"/>
    <property type="match status" value="1"/>
</dbReference>
<dbReference type="CDD" id="cd03112">
    <property type="entry name" value="CobW-like"/>
    <property type="match status" value="1"/>
</dbReference>
<dbReference type="EMBL" id="OCMT01000002">
    <property type="protein sequence ID" value="SOD13842.1"/>
    <property type="molecule type" value="Genomic_DNA"/>
</dbReference>
<dbReference type="PANTHER" id="PTHR43603:SF1">
    <property type="entry name" value="ZINC-REGULATED GTPASE METALLOPROTEIN ACTIVATOR 1"/>
    <property type="match status" value="1"/>
</dbReference>
<comment type="catalytic activity">
    <reaction evidence="6">
        <text>GTP + H2O = GDP + phosphate + H(+)</text>
        <dbReference type="Rhea" id="RHEA:19669"/>
        <dbReference type="ChEBI" id="CHEBI:15377"/>
        <dbReference type="ChEBI" id="CHEBI:15378"/>
        <dbReference type="ChEBI" id="CHEBI:37565"/>
        <dbReference type="ChEBI" id="CHEBI:43474"/>
        <dbReference type="ChEBI" id="CHEBI:58189"/>
    </reaction>
    <physiologicalReaction direction="left-to-right" evidence="6">
        <dbReference type="Rhea" id="RHEA:19670"/>
    </physiologicalReaction>
</comment>
<dbReference type="InterPro" id="IPR027417">
    <property type="entry name" value="P-loop_NTPase"/>
</dbReference>
<dbReference type="InterPro" id="IPR003495">
    <property type="entry name" value="CobW/HypB/UreG_nucleotide-bd"/>
</dbReference>
<evidence type="ECO:0000256" key="5">
    <source>
        <dbReference type="ARBA" id="ARBA00045658"/>
    </source>
</evidence>
<evidence type="ECO:0000256" key="4">
    <source>
        <dbReference type="ARBA" id="ARBA00034320"/>
    </source>
</evidence>
<keyword evidence="2" id="KW-0378">Hydrolase</keyword>
<protein>
    <submittedName>
        <fullName evidence="8">GTPase, G3E family</fullName>
    </submittedName>
</protein>
<dbReference type="GO" id="GO:0000166">
    <property type="term" value="F:nucleotide binding"/>
    <property type="evidence" value="ECO:0007669"/>
    <property type="project" value="UniProtKB-KW"/>
</dbReference>
<feature type="domain" description="CobW C-terminal" evidence="7">
    <location>
        <begin position="289"/>
        <end position="408"/>
    </location>
</feature>
<evidence type="ECO:0000256" key="2">
    <source>
        <dbReference type="ARBA" id="ARBA00022801"/>
    </source>
</evidence>
<dbReference type="SMART" id="SM00833">
    <property type="entry name" value="CobW_C"/>
    <property type="match status" value="1"/>
</dbReference>
<comment type="similarity">
    <text evidence="4">Belongs to the SIMIBI class G3E GTPase family. ZNG1 subfamily.</text>
</comment>
<dbReference type="InterPro" id="IPR051927">
    <property type="entry name" value="Zn_Chap_cDPG_Synth"/>
</dbReference>
<dbReference type="AlphaFoldDB" id="A0A285ZW21"/>
<keyword evidence="9" id="KW-1185">Reference proteome</keyword>
<dbReference type="GO" id="GO:0016787">
    <property type="term" value="F:hydrolase activity"/>
    <property type="evidence" value="ECO:0007669"/>
    <property type="project" value="UniProtKB-KW"/>
</dbReference>
<dbReference type="Proteomes" id="UP000219281">
    <property type="component" value="Unassembled WGS sequence"/>
</dbReference>
<evidence type="ECO:0000313" key="9">
    <source>
        <dbReference type="Proteomes" id="UP000219281"/>
    </source>
</evidence>
<dbReference type="InterPro" id="IPR036627">
    <property type="entry name" value="CobW-likC_sf"/>
</dbReference>
<evidence type="ECO:0000256" key="3">
    <source>
        <dbReference type="ARBA" id="ARBA00023186"/>
    </source>
</evidence>
<dbReference type="SUPFAM" id="SSF52540">
    <property type="entry name" value="P-loop containing nucleoside triphosphate hydrolases"/>
    <property type="match status" value="1"/>
</dbReference>
<sequence length="431" mass="49277">MQLCCVKKNNVYLYSDWTEVDLTNLEMTTKHTLMSRLPVTVLSGFLGSGKTTLLNHILHNKQELKVAVIVNDMSEVNIDAQTIKKEGGLSRTEEKLVELSNGCICCTLREDLMIEVEKLAKENRFDYLVIESTGISEPVPVAQTFSFIDEEQGIDLSRFSYVDTMVTVVDCFNFFKDFSTAERLVDRDLTDMEGDERTIVNLLTDQIEFANVIILNKTDLIKPVDLGLIKALMKKLNPDARLIESEFGRVDPKQILNTGLFDFDKASASAGWIKELDSVHKPETEAYGISSMVFRDRRPFHPQRFMRFLQQDFPSKIIRSKGLFWMADRPNEALNFSQAGGSSRLEGAGVWWCSMPYQERTMYADFVENKAAIEAKWHRDFGDRMNEIVFIAQDLDKKELQAALERCLLDEVEICDFKNGTLKVPLEIIRN</sequence>
<evidence type="ECO:0000256" key="6">
    <source>
        <dbReference type="ARBA" id="ARBA00049117"/>
    </source>
</evidence>
<accession>A0A285ZW21</accession>
<dbReference type="Gene3D" id="3.30.1220.10">
    <property type="entry name" value="CobW-like, C-terminal domain"/>
    <property type="match status" value="1"/>
</dbReference>
<reference evidence="9" key="1">
    <citation type="submission" date="2017-09" db="EMBL/GenBank/DDBJ databases">
        <authorList>
            <person name="Varghese N."/>
            <person name="Submissions S."/>
        </authorList>
    </citation>
    <scope>NUCLEOTIDE SEQUENCE [LARGE SCALE GENOMIC DNA]</scope>
    <source>
        <strain evidence="9">CGMCC 1.12803</strain>
    </source>
</reference>